<name>A0ABT6P9C1_9BACT</name>
<proteinExistence type="predicted"/>
<sequence>MRAQTPYRQADPLGALVSEHPVSLAQQGVRIGVGLFCLLIALDCVALPFFIIPEHLGRDLAALVVFGGAALVFGSLGFWAFSHFVRARGQRVEVHEEGLRIGRGKDTRDLRFQDITSVGGLFWEALGDAPPAVSALWLDDHADDRIRLPTPVRDPYTLGREIAARTFDRRLEEAERRIQEKGRAFFGRCMLDEMRLHLGEGDAVSRQDVRRARLSSRWIEVRLASGGKRLVPTEEVPDADVLLVMLRPKAEA</sequence>
<feature type="transmembrane region" description="Helical" evidence="1">
    <location>
        <begin position="31"/>
        <end position="53"/>
    </location>
</feature>
<evidence type="ECO:0000313" key="2">
    <source>
        <dbReference type="EMBL" id="MDI1436877.1"/>
    </source>
</evidence>
<evidence type="ECO:0000256" key="1">
    <source>
        <dbReference type="SAM" id="Phobius"/>
    </source>
</evidence>
<organism evidence="2 3">
    <name type="scientific">Polyangium sorediatum</name>
    <dbReference type="NCBI Taxonomy" id="889274"/>
    <lineage>
        <taxon>Bacteria</taxon>
        <taxon>Pseudomonadati</taxon>
        <taxon>Myxococcota</taxon>
        <taxon>Polyangia</taxon>
        <taxon>Polyangiales</taxon>
        <taxon>Polyangiaceae</taxon>
        <taxon>Polyangium</taxon>
    </lineage>
</organism>
<dbReference type="Proteomes" id="UP001160301">
    <property type="component" value="Unassembled WGS sequence"/>
</dbReference>
<dbReference type="EMBL" id="JARZHI010000097">
    <property type="protein sequence ID" value="MDI1436877.1"/>
    <property type="molecule type" value="Genomic_DNA"/>
</dbReference>
<reference evidence="2 3" key="1">
    <citation type="submission" date="2023-04" db="EMBL/GenBank/DDBJ databases">
        <title>The genome sequence of Polyangium sorediatum DSM14670.</title>
        <authorList>
            <person name="Zhang X."/>
        </authorList>
    </citation>
    <scope>NUCLEOTIDE SEQUENCE [LARGE SCALE GENOMIC DNA]</scope>
    <source>
        <strain evidence="2 3">DSM 14670</strain>
    </source>
</reference>
<evidence type="ECO:0008006" key="4">
    <source>
        <dbReference type="Google" id="ProtNLM"/>
    </source>
</evidence>
<evidence type="ECO:0000313" key="3">
    <source>
        <dbReference type="Proteomes" id="UP001160301"/>
    </source>
</evidence>
<dbReference type="RefSeq" id="WP_136972932.1">
    <property type="nucleotide sequence ID" value="NZ_JARZHI010000097.1"/>
</dbReference>
<protein>
    <recommendedName>
        <fullName evidence="4">RDD domain-containing protein</fullName>
    </recommendedName>
</protein>
<keyword evidence="3" id="KW-1185">Reference proteome</keyword>
<keyword evidence="1" id="KW-1133">Transmembrane helix</keyword>
<keyword evidence="1" id="KW-0812">Transmembrane</keyword>
<accession>A0ABT6P9C1</accession>
<comment type="caution">
    <text evidence="2">The sequence shown here is derived from an EMBL/GenBank/DDBJ whole genome shotgun (WGS) entry which is preliminary data.</text>
</comment>
<gene>
    <name evidence="2" type="ORF">QHF89_45650</name>
</gene>
<keyword evidence="1" id="KW-0472">Membrane</keyword>
<feature type="transmembrane region" description="Helical" evidence="1">
    <location>
        <begin position="60"/>
        <end position="81"/>
    </location>
</feature>